<reference evidence="4" key="1">
    <citation type="submission" date="2016-06" db="UniProtKB">
        <authorList>
            <consortium name="WormBaseParasite"/>
        </authorList>
    </citation>
    <scope>IDENTIFICATION</scope>
</reference>
<dbReference type="Proteomes" id="UP000275846">
    <property type="component" value="Unassembled WGS sequence"/>
</dbReference>
<feature type="transmembrane region" description="Helical" evidence="1">
    <location>
        <begin position="272"/>
        <end position="295"/>
    </location>
</feature>
<organism evidence="4">
    <name type="scientific">Schistocephalus solidus</name>
    <name type="common">Tapeworm</name>
    <dbReference type="NCBI Taxonomy" id="70667"/>
    <lineage>
        <taxon>Eukaryota</taxon>
        <taxon>Metazoa</taxon>
        <taxon>Spiralia</taxon>
        <taxon>Lophotrochozoa</taxon>
        <taxon>Platyhelminthes</taxon>
        <taxon>Cestoda</taxon>
        <taxon>Eucestoda</taxon>
        <taxon>Diphyllobothriidea</taxon>
        <taxon>Diphyllobothriidae</taxon>
        <taxon>Schistocephalus</taxon>
    </lineage>
</organism>
<gene>
    <name evidence="2" type="ORF">SSLN_LOCUS12116</name>
</gene>
<keyword evidence="1" id="KW-1133">Transmembrane helix</keyword>
<evidence type="ECO:0000256" key="1">
    <source>
        <dbReference type="SAM" id="Phobius"/>
    </source>
</evidence>
<keyword evidence="1" id="KW-0472">Membrane</keyword>
<accession>A0A183T6L8</accession>
<evidence type="ECO:0000313" key="3">
    <source>
        <dbReference type="Proteomes" id="UP000275846"/>
    </source>
</evidence>
<evidence type="ECO:0000313" key="2">
    <source>
        <dbReference type="EMBL" id="VDL98501.1"/>
    </source>
</evidence>
<keyword evidence="1" id="KW-0812">Transmembrane</keyword>
<reference evidence="2 3" key="2">
    <citation type="submission" date="2018-11" db="EMBL/GenBank/DDBJ databases">
        <authorList>
            <consortium name="Pathogen Informatics"/>
        </authorList>
    </citation>
    <scope>NUCLEOTIDE SEQUENCE [LARGE SCALE GENOMIC DNA]</scope>
    <source>
        <strain evidence="2 3">NST_G2</strain>
    </source>
</reference>
<sequence length="498" mass="54942">MEVVENTTQIRPENIVVGYRICYFSYHTFSNNYVPFSKRFLFREIVSDPSLVHSSKKEAFEKVALFLDDKASLEYSTLSEELSVLLKPLLDNGPSPVDSEVLNPDAVQEGRDVDQISRKQRLDHEYWFIRKLAEVAPAGGFVEISREALQEACLPHISRGTHVKTYVDPTDYDVLRVWTRGLHPSRMYPIDRSLSQSSPPSQSSGVSSAQLWLSRLTSLITPKALAPVPKEQLCYGHHVPVSAKASSNLFAEGIVDLLPQHRFLSLSRLSQGLVLGSAAVGAGSLLLVTPAAFLFSSSPELFLAWSVSAASVAATTAVCTWLRHWKLRADWSERLRVLTLACDFNSGSFALAHLLGLSQAELLKSSLLVYSLLLQATSDGAPLNRNQLEIRIESWVAQRLSPRTHQSLPATSSRGLSRFAKNFTGGSGPLFDLIFDAQPAITFLRKLDLVRGSDDRLEAVLPGAVTCSSGQTVARAWSFLSPQCDEDDLGFPRISIKQ</sequence>
<name>A0A183T6L8_SCHSO</name>
<keyword evidence="3" id="KW-1185">Reference proteome</keyword>
<dbReference type="WBParaSite" id="SSLN_0001257101-mRNA-1">
    <property type="protein sequence ID" value="SSLN_0001257101-mRNA-1"/>
    <property type="gene ID" value="SSLN_0001257101"/>
</dbReference>
<dbReference type="AlphaFoldDB" id="A0A183T6L8"/>
<proteinExistence type="predicted"/>
<dbReference type="EMBL" id="UYSU01037035">
    <property type="protein sequence ID" value="VDL98501.1"/>
    <property type="molecule type" value="Genomic_DNA"/>
</dbReference>
<dbReference type="OrthoDB" id="2020015at2759"/>
<protein>
    <submittedName>
        <fullName evidence="4">Transmembrane protein</fullName>
    </submittedName>
</protein>
<feature type="transmembrane region" description="Helical" evidence="1">
    <location>
        <begin position="301"/>
        <end position="322"/>
    </location>
</feature>
<evidence type="ECO:0000313" key="4">
    <source>
        <dbReference type="WBParaSite" id="SSLN_0001257101-mRNA-1"/>
    </source>
</evidence>